<keyword evidence="2" id="KW-1185">Reference proteome</keyword>
<gene>
    <name evidence="1" type="ORF">EVAR_90345_1</name>
</gene>
<dbReference type="Proteomes" id="UP000299102">
    <property type="component" value="Unassembled WGS sequence"/>
</dbReference>
<dbReference type="EMBL" id="BGZK01001238">
    <property type="protein sequence ID" value="GBP75176.1"/>
    <property type="molecule type" value="Genomic_DNA"/>
</dbReference>
<organism evidence="1 2">
    <name type="scientific">Eumeta variegata</name>
    <name type="common">Bagworm moth</name>
    <name type="synonym">Eumeta japonica</name>
    <dbReference type="NCBI Taxonomy" id="151549"/>
    <lineage>
        <taxon>Eukaryota</taxon>
        <taxon>Metazoa</taxon>
        <taxon>Ecdysozoa</taxon>
        <taxon>Arthropoda</taxon>
        <taxon>Hexapoda</taxon>
        <taxon>Insecta</taxon>
        <taxon>Pterygota</taxon>
        <taxon>Neoptera</taxon>
        <taxon>Endopterygota</taxon>
        <taxon>Lepidoptera</taxon>
        <taxon>Glossata</taxon>
        <taxon>Ditrysia</taxon>
        <taxon>Tineoidea</taxon>
        <taxon>Psychidae</taxon>
        <taxon>Oiketicinae</taxon>
        <taxon>Eumeta</taxon>
    </lineage>
</organism>
<dbReference type="AlphaFoldDB" id="A0A4C1YG94"/>
<evidence type="ECO:0000313" key="2">
    <source>
        <dbReference type="Proteomes" id="UP000299102"/>
    </source>
</evidence>
<reference evidence="1 2" key="1">
    <citation type="journal article" date="2019" name="Commun. Biol.">
        <title>The bagworm genome reveals a unique fibroin gene that provides high tensile strength.</title>
        <authorList>
            <person name="Kono N."/>
            <person name="Nakamura H."/>
            <person name="Ohtoshi R."/>
            <person name="Tomita M."/>
            <person name="Numata K."/>
            <person name="Arakawa K."/>
        </authorList>
    </citation>
    <scope>NUCLEOTIDE SEQUENCE [LARGE SCALE GENOMIC DNA]</scope>
</reference>
<protein>
    <submittedName>
        <fullName evidence="1">Uncharacterized protein</fullName>
    </submittedName>
</protein>
<evidence type="ECO:0000313" key="1">
    <source>
        <dbReference type="EMBL" id="GBP75176.1"/>
    </source>
</evidence>
<comment type="caution">
    <text evidence="1">The sequence shown here is derived from an EMBL/GenBank/DDBJ whole genome shotgun (WGS) entry which is preliminary data.</text>
</comment>
<proteinExistence type="predicted"/>
<name>A0A4C1YG94_EUMVA</name>
<accession>A0A4C1YG94</accession>
<sequence>MKLPFPARPRLATRQARGLWRHHNAIIQLNMEDSTFDIDYDDCEHSEFESASSVVSTLENKDRTLRQRGGIWAASRGGAASYPPGERLNRGVIFRSEREQTLHYLSR</sequence>